<evidence type="ECO:0000313" key="2">
    <source>
        <dbReference type="EMBL" id="AVO42891.1"/>
    </source>
</evidence>
<dbReference type="EMBL" id="CP027669">
    <property type="protein sequence ID" value="AVO42891.1"/>
    <property type="molecule type" value="Genomic_DNA"/>
</dbReference>
<proteinExistence type="predicted"/>
<accession>A0A2S0N4L2</accession>
<gene>
    <name evidence="2" type="ORF">C6571_17725</name>
</gene>
<evidence type="ECO:0000313" key="3">
    <source>
        <dbReference type="Proteomes" id="UP000239326"/>
    </source>
</evidence>
<name>A0A2S0N4L2_9BURK</name>
<reference evidence="2 3" key="1">
    <citation type="submission" date="2018-03" db="EMBL/GenBank/DDBJ databases">
        <title>Genome sequencing of Simplicispira sp.</title>
        <authorList>
            <person name="Kim S.-J."/>
            <person name="Heo J."/>
            <person name="Kwon S.-W."/>
        </authorList>
    </citation>
    <scope>NUCLEOTIDE SEQUENCE [LARGE SCALE GENOMIC DNA]</scope>
    <source>
        <strain evidence="2 3">SC1-8</strain>
    </source>
</reference>
<dbReference type="RefSeq" id="WP_106447866.1">
    <property type="nucleotide sequence ID" value="NZ_CP027669.1"/>
</dbReference>
<dbReference type="AlphaFoldDB" id="A0A2S0N4L2"/>
<dbReference type="Proteomes" id="UP000239326">
    <property type="component" value="Chromosome"/>
</dbReference>
<sequence length="68" mass="7391">MFAILGLVLIAVGAWGLLTGKVMAGSRGFKANTYTREDNPVLFYLFVAMYVLAGVFVVMSKPWSWAGS</sequence>
<keyword evidence="1" id="KW-1133">Transmembrane helix</keyword>
<feature type="transmembrane region" description="Helical" evidence="1">
    <location>
        <begin position="40"/>
        <end position="59"/>
    </location>
</feature>
<keyword evidence="3" id="KW-1185">Reference proteome</keyword>
<organism evidence="2 3">
    <name type="scientific">Simplicispira suum</name>
    <dbReference type="NCBI Taxonomy" id="2109915"/>
    <lineage>
        <taxon>Bacteria</taxon>
        <taxon>Pseudomonadati</taxon>
        <taxon>Pseudomonadota</taxon>
        <taxon>Betaproteobacteria</taxon>
        <taxon>Burkholderiales</taxon>
        <taxon>Comamonadaceae</taxon>
        <taxon>Simplicispira</taxon>
    </lineage>
</organism>
<keyword evidence="1" id="KW-0812">Transmembrane</keyword>
<evidence type="ECO:0000256" key="1">
    <source>
        <dbReference type="SAM" id="Phobius"/>
    </source>
</evidence>
<dbReference type="KEGG" id="simp:C6571_17725"/>
<protein>
    <submittedName>
        <fullName evidence="2">Uncharacterized protein</fullName>
    </submittedName>
</protein>
<keyword evidence="1" id="KW-0472">Membrane</keyword>